<dbReference type="OrthoDB" id="3795413at2759"/>
<dbReference type="Proteomes" id="UP000799440">
    <property type="component" value="Unassembled WGS sequence"/>
</dbReference>
<proteinExistence type="predicted"/>
<organism evidence="1 2">
    <name type="scientific">Sporormia fimetaria CBS 119925</name>
    <dbReference type="NCBI Taxonomy" id="1340428"/>
    <lineage>
        <taxon>Eukaryota</taxon>
        <taxon>Fungi</taxon>
        <taxon>Dikarya</taxon>
        <taxon>Ascomycota</taxon>
        <taxon>Pezizomycotina</taxon>
        <taxon>Dothideomycetes</taxon>
        <taxon>Pleosporomycetidae</taxon>
        <taxon>Pleosporales</taxon>
        <taxon>Sporormiaceae</taxon>
        <taxon>Sporormia</taxon>
    </lineage>
</organism>
<protein>
    <submittedName>
        <fullName evidence="1">Uncharacterized protein</fullName>
    </submittedName>
</protein>
<dbReference type="AlphaFoldDB" id="A0A6A6V063"/>
<reference evidence="1" key="1">
    <citation type="journal article" date="2020" name="Stud. Mycol.">
        <title>101 Dothideomycetes genomes: a test case for predicting lifestyles and emergence of pathogens.</title>
        <authorList>
            <person name="Haridas S."/>
            <person name="Albert R."/>
            <person name="Binder M."/>
            <person name="Bloem J."/>
            <person name="Labutti K."/>
            <person name="Salamov A."/>
            <person name="Andreopoulos B."/>
            <person name="Baker S."/>
            <person name="Barry K."/>
            <person name="Bills G."/>
            <person name="Bluhm B."/>
            <person name="Cannon C."/>
            <person name="Castanera R."/>
            <person name="Culley D."/>
            <person name="Daum C."/>
            <person name="Ezra D."/>
            <person name="Gonzalez J."/>
            <person name="Henrissat B."/>
            <person name="Kuo A."/>
            <person name="Liang C."/>
            <person name="Lipzen A."/>
            <person name="Lutzoni F."/>
            <person name="Magnuson J."/>
            <person name="Mondo S."/>
            <person name="Nolan M."/>
            <person name="Ohm R."/>
            <person name="Pangilinan J."/>
            <person name="Park H.-J."/>
            <person name="Ramirez L."/>
            <person name="Alfaro M."/>
            <person name="Sun H."/>
            <person name="Tritt A."/>
            <person name="Yoshinaga Y."/>
            <person name="Zwiers L.-H."/>
            <person name="Turgeon B."/>
            <person name="Goodwin S."/>
            <person name="Spatafora J."/>
            <person name="Crous P."/>
            <person name="Grigoriev I."/>
        </authorList>
    </citation>
    <scope>NUCLEOTIDE SEQUENCE</scope>
    <source>
        <strain evidence="1">CBS 119925</strain>
    </source>
</reference>
<accession>A0A6A6V063</accession>
<gene>
    <name evidence="1" type="ORF">M011DRAFT_480957</name>
</gene>
<evidence type="ECO:0000313" key="2">
    <source>
        <dbReference type="Proteomes" id="UP000799440"/>
    </source>
</evidence>
<sequence>MEHKLDNFHDDTVTGFKSPWWPYNSEREFCLAVLNNSEYRLCFHCGEIEWHSWEEYRLCSKGGHSWEEHRPWCMWKKGRYALAGLADEILAFNQAHLRHIMRENNKQQSESVQQLACLQLCEQMQQKLPPELRHMIYDFVHERPAVFAHDDPWYPFKGAKEIFAYYSNYEGWSFEEGYACQFEMRARKRHWDVRFVGWDTLRQLTENFYRTSTFYLYDQNSITNFLHTDHYGVGFEPAGFVLKIVFIGRVDGYRSDLWKWPDKLNCFSGLRAGAKLRVDLVTADEICDDGTAVPDMVGTILELSRKLYSLKIEGVKFSVALRAGNMVYPSSRLNRSFVLSNAEYTSDKVMQVQEFIRKWICIDP</sequence>
<dbReference type="EMBL" id="MU006599">
    <property type="protein sequence ID" value="KAF2743176.1"/>
    <property type="molecule type" value="Genomic_DNA"/>
</dbReference>
<name>A0A6A6V063_9PLEO</name>
<evidence type="ECO:0000313" key="1">
    <source>
        <dbReference type="EMBL" id="KAF2743176.1"/>
    </source>
</evidence>
<keyword evidence="2" id="KW-1185">Reference proteome</keyword>